<dbReference type="EMBL" id="FOBF01000015">
    <property type="protein sequence ID" value="SEM59814.1"/>
    <property type="molecule type" value="Genomic_DNA"/>
</dbReference>
<keyword evidence="1" id="KW-1133">Transmembrane helix</keyword>
<name>A0A1H7ZPM2_9ACTN</name>
<evidence type="ECO:0000313" key="2">
    <source>
        <dbReference type="EMBL" id="SEM59814.1"/>
    </source>
</evidence>
<evidence type="ECO:0000313" key="3">
    <source>
        <dbReference type="Proteomes" id="UP000198953"/>
    </source>
</evidence>
<dbReference type="Proteomes" id="UP000198953">
    <property type="component" value="Unassembled WGS sequence"/>
</dbReference>
<reference evidence="2 3" key="1">
    <citation type="submission" date="2016-10" db="EMBL/GenBank/DDBJ databases">
        <authorList>
            <person name="de Groot N.N."/>
        </authorList>
    </citation>
    <scope>NUCLEOTIDE SEQUENCE [LARGE SCALE GENOMIC DNA]</scope>
    <source>
        <strain evidence="2 3">DSM 43357</strain>
    </source>
</reference>
<dbReference type="AlphaFoldDB" id="A0A1H7ZPM2"/>
<gene>
    <name evidence="2" type="ORF">SAMN05660976_05540</name>
</gene>
<protein>
    <submittedName>
        <fullName evidence="2">Uncharacterized protein</fullName>
    </submittedName>
</protein>
<keyword evidence="1" id="KW-0812">Transmembrane</keyword>
<accession>A0A1H7ZPM2</accession>
<sequence length="111" mass="12548">MAGQQPPSVQPVSPVRAAESLRVELERHGIVADVHDGYGLAVVSIWTGLTVWSDGLVFWWRTGSWDARRRRPVYAYHDVRDLERTARRVAFRFTQLRKEGPPSGLIGKHAS</sequence>
<proteinExistence type="predicted"/>
<feature type="transmembrane region" description="Helical" evidence="1">
    <location>
        <begin position="38"/>
        <end position="60"/>
    </location>
</feature>
<evidence type="ECO:0000256" key="1">
    <source>
        <dbReference type="SAM" id="Phobius"/>
    </source>
</evidence>
<organism evidence="2 3">
    <name type="scientific">Nonomuraea pusilla</name>
    <dbReference type="NCBI Taxonomy" id="46177"/>
    <lineage>
        <taxon>Bacteria</taxon>
        <taxon>Bacillati</taxon>
        <taxon>Actinomycetota</taxon>
        <taxon>Actinomycetes</taxon>
        <taxon>Streptosporangiales</taxon>
        <taxon>Streptosporangiaceae</taxon>
        <taxon>Nonomuraea</taxon>
    </lineage>
</organism>
<keyword evidence="3" id="KW-1185">Reference proteome</keyword>
<keyword evidence="1" id="KW-0472">Membrane</keyword>